<evidence type="ECO:0000313" key="11">
    <source>
        <dbReference type="Proteomes" id="UP001497453"/>
    </source>
</evidence>
<evidence type="ECO:0000313" key="10">
    <source>
        <dbReference type="EMBL" id="CAL1699701.1"/>
    </source>
</evidence>
<dbReference type="PROSITE" id="PS50157">
    <property type="entry name" value="ZINC_FINGER_C2H2_2"/>
    <property type="match status" value="2"/>
</dbReference>
<keyword evidence="11" id="KW-1185">Reference proteome</keyword>
<feature type="compositionally biased region" description="Low complexity" evidence="8">
    <location>
        <begin position="339"/>
        <end position="353"/>
    </location>
</feature>
<dbReference type="PANTHER" id="PTHR10032:SF272">
    <property type="entry name" value="OVO-LIKE ZINC FINGER 1A-RELATED"/>
    <property type="match status" value="1"/>
</dbReference>
<evidence type="ECO:0000259" key="9">
    <source>
        <dbReference type="PROSITE" id="PS50157"/>
    </source>
</evidence>
<proteinExistence type="predicted"/>
<dbReference type="InterPro" id="IPR027756">
    <property type="entry name" value="Ovo-like"/>
</dbReference>
<dbReference type="SUPFAM" id="SSF57667">
    <property type="entry name" value="beta-beta-alpha zinc fingers"/>
    <property type="match status" value="1"/>
</dbReference>
<feature type="compositionally biased region" description="Low complexity" evidence="8">
    <location>
        <begin position="282"/>
        <end position="291"/>
    </location>
</feature>
<name>A0ABP1CVK0_9APHY</name>
<evidence type="ECO:0000256" key="2">
    <source>
        <dbReference type="ARBA" id="ARBA00022723"/>
    </source>
</evidence>
<dbReference type="EMBL" id="OZ037954">
    <property type="protein sequence ID" value="CAL1699701.1"/>
    <property type="molecule type" value="Genomic_DNA"/>
</dbReference>
<accession>A0ABP1CVK0</accession>
<dbReference type="SMART" id="SM00355">
    <property type="entry name" value="ZnF_C2H2"/>
    <property type="match status" value="2"/>
</dbReference>
<evidence type="ECO:0000256" key="8">
    <source>
        <dbReference type="SAM" id="MobiDB-lite"/>
    </source>
</evidence>
<dbReference type="Gene3D" id="3.30.160.60">
    <property type="entry name" value="Classic Zinc Finger"/>
    <property type="match status" value="2"/>
</dbReference>
<protein>
    <recommendedName>
        <fullName evidence="9">C2H2-type domain-containing protein</fullName>
    </recommendedName>
</protein>
<dbReference type="PANTHER" id="PTHR10032">
    <property type="entry name" value="ZINC FINGER PROTEIN WITH KRAB AND SCAN DOMAINS"/>
    <property type="match status" value="1"/>
</dbReference>
<comment type="subcellular location">
    <subcellularLocation>
        <location evidence="1">Nucleus</location>
    </subcellularLocation>
</comment>
<feature type="region of interest" description="Disordered" evidence="8">
    <location>
        <begin position="156"/>
        <end position="225"/>
    </location>
</feature>
<keyword evidence="3" id="KW-0677">Repeat</keyword>
<keyword evidence="6" id="KW-0539">Nucleus</keyword>
<keyword evidence="5" id="KW-0862">Zinc</keyword>
<dbReference type="InterPro" id="IPR036236">
    <property type="entry name" value="Znf_C2H2_sf"/>
</dbReference>
<feature type="compositionally biased region" description="Polar residues" evidence="8">
    <location>
        <begin position="194"/>
        <end position="223"/>
    </location>
</feature>
<sequence>MPSQSAFFDEHAQHSALPTGHRYGSYPQYFSASPLNHAMGAGVHSSFLSHNWRSPPQTAANTFSESPLSTPYSETGSADSSYYMGDVASHAVGYPESSQRTHLPDAAYAAAIYQSRFHGGVSSVDDTTSYNSQGVANGRHALHSASCQFISSSEGSELPVSARHDAHNNPSTTSTTVQQFSPQRLMGMTGPGFSPQTGNFESTHSPPSSIQRSIPTSPQSQPLSYFYPDTRDLHYPPPLSIYPNSHSNAIARLGEPGSPSVVPPLVFDVDIGDEYEEGSECSLPSASSDTSRSSDRDMPSSIRDGAGGRGLSDEWQQSGRDSDAQHGDTGSPIEYDAQSPTLSSSTLASPTLSNENHEHGKSSKKSKMHQCNICAKWFPRPSGLATHMNSHSGARPYKCPVEGCAKSFAVRSNAKRHLRTHGIFPTTEHSAPPTQFTVGFDEPIVSDAPQVGKLPSKLRWVPQSLSSRTNVDHLKDPTSDSEDEYASACAVVSVPLPAVLPSSPKWDGDDRYEERNSYERFGMNPYLSSQILVILVLPASLWDCVVCTL</sequence>
<feature type="region of interest" description="Disordered" evidence="8">
    <location>
        <begin position="275"/>
        <end position="367"/>
    </location>
</feature>
<evidence type="ECO:0000256" key="5">
    <source>
        <dbReference type="ARBA" id="ARBA00022833"/>
    </source>
</evidence>
<feature type="compositionally biased region" description="Polar residues" evidence="8">
    <location>
        <begin position="168"/>
        <end position="182"/>
    </location>
</feature>
<organism evidence="10 11">
    <name type="scientific">Somion occarium</name>
    <dbReference type="NCBI Taxonomy" id="3059160"/>
    <lineage>
        <taxon>Eukaryota</taxon>
        <taxon>Fungi</taxon>
        <taxon>Dikarya</taxon>
        <taxon>Basidiomycota</taxon>
        <taxon>Agaricomycotina</taxon>
        <taxon>Agaricomycetes</taxon>
        <taxon>Polyporales</taxon>
        <taxon>Cerrenaceae</taxon>
        <taxon>Somion</taxon>
    </lineage>
</organism>
<keyword evidence="2" id="KW-0479">Metal-binding</keyword>
<dbReference type="Proteomes" id="UP001497453">
    <property type="component" value="Chromosome 11"/>
</dbReference>
<reference evidence="11" key="1">
    <citation type="submission" date="2024-04" db="EMBL/GenBank/DDBJ databases">
        <authorList>
            <person name="Shaw F."/>
            <person name="Minotto A."/>
        </authorList>
    </citation>
    <scope>NUCLEOTIDE SEQUENCE [LARGE SCALE GENOMIC DNA]</scope>
</reference>
<evidence type="ECO:0000256" key="3">
    <source>
        <dbReference type="ARBA" id="ARBA00022737"/>
    </source>
</evidence>
<gene>
    <name evidence="10" type="ORF">GFSPODELE1_LOCUS2799</name>
</gene>
<dbReference type="Pfam" id="PF00096">
    <property type="entry name" value="zf-C2H2"/>
    <property type="match status" value="1"/>
</dbReference>
<evidence type="ECO:0000256" key="7">
    <source>
        <dbReference type="PROSITE-ProRule" id="PRU00042"/>
    </source>
</evidence>
<evidence type="ECO:0000256" key="6">
    <source>
        <dbReference type="ARBA" id="ARBA00023242"/>
    </source>
</evidence>
<dbReference type="InterPro" id="IPR013087">
    <property type="entry name" value="Znf_C2H2_type"/>
</dbReference>
<keyword evidence="4 7" id="KW-0863">Zinc-finger</keyword>
<evidence type="ECO:0000256" key="4">
    <source>
        <dbReference type="ARBA" id="ARBA00022771"/>
    </source>
</evidence>
<feature type="domain" description="C2H2-type" evidence="9">
    <location>
        <begin position="397"/>
        <end position="421"/>
    </location>
</feature>
<evidence type="ECO:0000256" key="1">
    <source>
        <dbReference type="ARBA" id="ARBA00004123"/>
    </source>
</evidence>
<dbReference type="PROSITE" id="PS00028">
    <property type="entry name" value="ZINC_FINGER_C2H2_1"/>
    <property type="match status" value="2"/>
</dbReference>
<dbReference type="Pfam" id="PF13894">
    <property type="entry name" value="zf-C2H2_4"/>
    <property type="match status" value="1"/>
</dbReference>
<feature type="domain" description="C2H2-type" evidence="9">
    <location>
        <begin position="369"/>
        <end position="396"/>
    </location>
</feature>